<dbReference type="InterPro" id="IPR003598">
    <property type="entry name" value="Ig_sub2"/>
</dbReference>
<dbReference type="GO" id="GO:0005923">
    <property type="term" value="C:bicellular tight junction"/>
    <property type="evidence" value="ECO:0007669"/>
    <property type="project" value="UniProtKB-SubCell"/>
</dbReference>
<dbReference type="GO" id="GO:0090557">
    <property type="term" value="P:establishment of endothelial intestinal barrier"/>
    <property type="evidence" value="ECO:0007669"/>
    <property type="project" value="TreeGrafter"/>
</dbReference>
<keyword evidence="6" id="KW-1003">Cell membrane</keyword>
<evidence type="ECO:0000256" key="5">
    <source>
        <dbReference type="ARBA" id="ARBA00022427"/>
    </source>
</evidence>
<dbReference type="InterPro" id="IPR007110">
    <property type="entry name" value="Ig-like_dom"/>
</dbReference>
<dbReference type="OMA" id="VEWKFVH"/>
<evidence type="ECO:0000256" key="9">
    <source>
        <dbReference type="ARBA" id="ARBA00022729"/>
    </source>
</evidence>
<evidence type="ECO:0000256" key="11">
    <source>
        <dbReference type="ARBA" id="ARBA00022949"/>
    </source>
</evidence>
<dbReference type="SMART" id="SM00408">
    <property type="entry name" value="IGc2"/>
    <property type="match status" value="2"/>
</dbReference>
<dbReference type="SMART" id="SM00409">
    <property type="entry name" value="IG"/>
    <property type="match status" value="2"/>
</dbReference>
<evidence type="ECO:0000256" key="17">
    <source>
        <dbReference type="ARBA" id="ARBA00030590"/>
    </source>
</evidence>
<dbReference type="Proteomes" id="UP000265020">
    <property type="component" value="Unassembled WGS sequence"/>
</dbReference>
<proteinExistence type="inferred from homology"/>
<dbReference type="PROSITE" id="PS51257">
    <property type="entry name" value="PROKAR_LIPOPROTEIN"/>
    <property type="match status" value="1"/>
</dbReference>
<dbReference type="PROSITE" id="PS50835">
    <property type="entry name" value="IG_LIKE"/>
    <property type="match status" value="2"/>
</dbReference>
<evidence type="ECO:0000256" key="3">
    <source>
        <dbReference type="ARBA" id="ARBA00008637"/>
    </source>
</evidence>
<keyword evidence="14" id="KW-1015">Disulfide bond</keyword>
<dbReference type="PANTHER" id="PTHR45113">
    <property type="entry name" value="JUNCTIONAL ADHESION MOLECULE A"/>
    <property type="match status" value="1"/>
</dbReference>
<keyword evidence="5" id="KW-0796">Tight junction</keyword>
<dbReference type="SUPFAM" id="SSF48726">
    <property type="entry name" value="Immunoglobulin"/>
    <property type="match status" value="2"/>
</dbReference>
<dbReference type="FunFam" id="2.60.40.10:FF:000342">
    <property type="entry name" value="Junctional adhesion molecule A"/>
    <property type="match status" value="1"/>
</dbReference>
<evidence type="ECO:0000256" key="8">
    <source>
        <dbReference type="ARBA" id="ARBA00022692"/>
    </source>
</evidence>
<dbReference type="InterPro" id="IPR036179">
    <property type="entry name" value="Ig-like_dom_sf"/>
</dbReference>
<dbReference type="GO" id="GO:0090559">
    <property type="term" value="P:regulation of membrane permeability"/>
    <property type="evidence" value="ECO:0007669"/>
    <property type="project" value="TreeGrafter"/>
</dbReference>
<dbReference type="Pfam" id="PF00047">
    <property type="entry name" value="ig"/>
    <property type="match status" value="1"/>
</dbReference>
<keyword evidence="9 20" id="KW-0732">Signal</keyword>
<feature type="chain" id="PRO_5018688782" description="Junctional adhesion molecule A" evidence="20">
    <location>
        <begin position="20"/>
        <end position="298"/>
    </location>
</feature>
<dbReference type="Ensembl" id="ENSCVAT00000027284.1">
    <property type="protein sequence ID" value="ENSCVAP00000031949.1"/>
    <property type="gene ID" value="ENSCVAG00000021604.1"/>
</dbReference>
<evidence type="ECO:0000256" key="6">
    <source>
        <dbReference type="ARBA" id="ARBA00022475"/>
    </source>
</evidence>
<dbReference type="CTD" id="323696"/>
<reference evidence="22" key="2">
    <citation type="submission" date="2025-09" db="UniProtKB">
        <authorList>
            <consortium name="Ensembl"/>
        </authorList>
    </citation>
    <scope>IDENTIFICATION</scope>
</reference>
<evidence type="ECO:0000256" key="20">
    <source>
        <dbReference type="SAM" id="SignalP"/>
    </source>
</evidence>
<keyword evidence="8 19" id="KW-0812">Transmembrane</keyword>
<dbReference type="Gene3D" id="2.60.40.10">
    <property type="entry name" value="Immunoglobulins"/>
    <property type="match status" value="2"/>
</dbReference>
<feature type="domain" description="Ig-like" evidence="21">
    <location>
        <begin position="23"/>
        <end position="119"/>
    </location>
</feature>
<evidence type="ECO:0000256" key="1">
    <source>
        <dbReference type="ARBA" id="ARBA00004251"/>
    </source>
</evidence>
<feature type="domain" description="Ig-like" evidence="21">
    <location>
        <begin position="126"/>
        <end position="210"/>
    </location>
</feature>
<dbReference type="GO" id="GO:0050892">
    <property type="term" value="P:intestinal absorption"/>
    <property type="evidence" value="ECO:0007669"/>
    <property type="project" value="TreeGrafter"/>
</dbReference>
<dbReference type="GO" id="GO:0005886">
    <property type="term" value="C:plasma membrane"/>
    <property type="evidence" value="ECO:0007669"/>
    <property type="project" value="UniProtKB-SubCell"/>
</dbReference>
<evidence type="ECO:0000256" key="10">
    <source>
        <dbReference type="ARBA" id="ARBA00022737"/>
    </source>
</evidence>
<name>A0A3Q2EJB5_CYPVA</name>
<evidence type="ECO:0000256" key="19">
    <source>
        <dbReference type="SAM" id="Phobius"/>
    </source>
</evidence>
<evidence type="ECO:0000256" key="12">
    <source>
        <dbReference type="ARBA" id="ARBA00022989"/>
    </source>
</evidence>
<evidence type="ECO:0000256" key="15">
    <source>
        <dbReference type="ARBA" id="ARBA00023180"/>
    </source>
</evidence>
<evidence type="ECO:0000256" key="14">
    <source>
        <dbReference type="ARBA" id="ARBA00023157"/>
    </source>
</evidence>
<comment type="similarity">
    <text evidence="3">Belongs to the immunoglobulin superfamily.</text>
</comment>
<sequence>MRLLVSLLLFLSTATGVSCFSASTTTELVKVKENEGADLTCSYSADFGSNPRVEWKFRDKQGSTKYVVFDGKPTSTYEGRVTMYGGSNLRFAKVTRHDSGEYICEVSSQQSQFAQITVTLIALVPPSVPKCGIPSSVTTDNTATLSCFDPDSSPEPEYRWYKDNTLLPADPSKNVNFKNATYKLDPKTGKLVFPSAKKMDTGNYYCEVLNEVGPAQRCKGGRMEVRDMNTGGIVAGVIIGLLLLGVLIGGVWYANKKGYLPKTSQRKEQHSAVYQPQSTYADGLEDDGDFKQKSSFVV</sequence>
<accession>A0A3Q2EJB5</accession>
<keyword evidence="12 19" id="KW-1133">Transmembrane helix</keyword>
<dbReference type="GeneID" id="107099242"/>
<dbReference type="STRING" id="28743.ENSCVAP00000031949"/>
<feature type="signal peptide" evidence="20">
    <location>
        <begin position="1"/>
        <end position="19"/>
    </location>
</feature>
<evidence type="ECO:0000256" key="16">
    <source>
        <dbReference type="ARBA" id="ARBA00023319"/>
    </source>
</evidence>
<reference evidence="22" key="1">
    <citation type="submission" date="2025-08" db="UniProtKB">
        <authorList>
            <consortium name="Ensembl"/>
        </authorList>
    </citation>
    <scope>IDENTIFICATION</scope>
</reference>
<evidence type="ECO:0000256" key="2">
    <source>
        <dbReference type="ARBA" id="ARBA00004435"/>
    </source>
</evidence>
<keyword evidence="23" id="KW-1185">Reference proteome</keyword>
<feature type="transmembrane region" description="Helical" evidence="19">
    <location>
        <begin position="232"/>
        <end position="254"/>
    </location>
</feature>
<dbReference type="OrthoDB" id="10031887at2759"/>
<dbReference type="GO" id="GO:0007155">
    <property type="term" value="P:cell adhesion"/>
    <property type="evidence" value="ECO:0007669"/>
    <property type="project" value="InterPro"/>
</dbReference>
<organism evidence="22 23">
    <name type="scientific">Cyprinodon variegatus</name>
    <name type="common">Sheepshead minnow</name>
    <dbReference type="NCBI Taxonomy" id="28743"/>
    <lineage>
        <taxon>Eukaryota</taxon>
        <taxon>Metazoa</taxon>
        <taxon>Chordata</taxon>
        <taxon>Craniata</taxon>
        <taxon>Vertebrata</taxon>
        <taxon>Euteleostomi</taxon>
        <taxon>Actinopterygii</taxon>
        <taxon>Neopterygii</taxon>
        <taxon>Teleostei</taxon>
        <taxon>Neoteleostei</taxon>
        <taxon>Acanthomorphata</taxon>
        <taxon>Ovalentaria</taxon>
        <taxon>Atherinomorphae</taxon>
        <taxon>Cyprinodontiformes</taxon>
        <taxon>Cyprinodontidae</taxon>
        <taxon>Cyprinodon</taxon>
    </lineage>
</organism>
<evidence type="ECO:0000256" key="4">
    <source>
        <dbReference type="ARBA" id="ARBA00016608"/>
    </source>
</evidence>
<comment type="subunit">
    <text evidence="18">Interacts with the ninth PDZ domain of MPDZ. Interacts with the first PDZ domain of PARD3. The association between PARD3 and PARD6B probably disrupts this interaction. Interacts with ITGAL (via I-domain). Interacts with CD151.</text>
</comment>
<dbReference type="PANTHER" id="PTHR45113:SF1">
    <property type="entry name" value="JUNCTIONAL ADHESION MOLECULE A"/>
    <property type="match status" value="1"/>
</dbReference>
<dbReference type="Pfam" id="PF13927">
    <property type="entry name" value="Ig_3"/>
    <property type="match status" value="1"/>
</dbReference>
<evidence type="ECO:0000256" key="7">
    <source>
        <dbReference type="ARBA" id="ARBA00022553"/>
    </source>
</evidence>
<evidence type="ECO:0000259" key="21">
    <source>
        <dbReference type="PROSITE" id="PS50835"/>
    </source>
</evidence>
<keyword evidence="11" id="KW-0965">Cell junction</keyword>
<dbReference type="InterPro" id="IPR003599">
    <property type="entry name" value="Ig_sub"/>
</dbReference>
<keyword evidence="7" id="KW-0597">Phosphoprotein</keyword>
<evidence type="ECO:0000256" key="13">
    <source>
        <dbReference type="ARBA" id="ARBA00023136"/>
    </source>
</evidence>
<dbReference type="GeneTree" id="ENSGT00940000159186"/>
<evidence type="ECO:0000313" key="22">
    <source>
        <dbReference type="Ensembl" id="ENSCVAP00000031949.1"/>
    </source>
</evidence>
<keyword evidence="10" id="KW-0677">Repeat</keyword>
<protein>
    <recommendedName>
        <fullName evidence="4">Junctional adhesion molecule A</fullName>
    </recommendedName>
    <alternativeName>
        <fullName evidence="17">Junctional adhesion molecule 1</fullName>
    </alternativeName>
</protein>
<dbReference type="InterPro" id="IPR042456">
    <property type="entry name" value="F11R"/>
</dbReference>
<keyword evidence="13 19" id="KW-0472">Membrane</keyword>
<evidence type="ECO:0000256" key="18">
    <source>
        <dbReference type="ARBA" id="ARBA00046718"/>
    </source>
</evidence>
<evidence type="ECO:0000313" key="23">
    <source>
        <dbReference type="Proteomes" id="UP000265020"/>
    </source>
</evidence>
<dbReference type="AlphaFoldDB" id="A0A3Q2EJB5"/>
<comment type="subcellular location">
    <subcellularLocation>
        <location evidence="2">Cell junction</location>
        <location evidence="2">Tight junction</location>
    </subcellularLocation>
    <subcellularLocation>
        <location evidence="1">Cell membrane</location>
        <topology evidence="1">Single-pass type I membrane protein</topology>
    </subcellularLocation>
</comment>
<dbReference type="RefSeq" id="XP_015252782.1">
    <property type="nucleotide sequence ID" value="XM_015397296.1"/>
</dbReference>
<dbReference type="InterPro" id="IPR013783">
    <property type="entry name" value="Ig-like_fold"/>
</dbReference>
<keyword evidence="15" id="KW-0325">Glycoprotein</keyword>
<keyword evidence="16" id="KW-0393">Immunoglobulin domain</keyword>
<dbReference type="KEGG" id="cvg:107099242"/>
<dbReference type="InterPro" id="IPR013151">
    <property type="entry name" value="Immunoglobulin_dom"/>
</dbReference>